<evidence type="ECO:0000259" key="8">
    <source>
        <dbReference type="Pfam" id="PF00892"/>
    </source>
</evidence>
<accession>A0A6J7T7Z0</accession>
<dbReference type="InterPro" id="IPR000620">
    <property type="entry name" value="EamA_dom"/>
</dbReference>
<keyword evidence="4 7" id="KW-1133">Transmembrane helix</keyword>
<reference evidence="9" key="1">
    <citation type="submission" date="2020-05" db="EMBL/GenBank/DDBJ databases">
        <authorList>
            <person name="Chiriac C."/>
            <person name="Salcher M."/>
            <person name="Ghai R."/>
            <person name="Kavagutti S V."/>
        </authorList>
    </citation>
    <scope>NUCLEOTIDE SEQUENCE</scope>
</reference>
<evidence type="ECO:0000256" key="5">
    <source>
        <dbReference type="ARBA" id="ARBA00023136"/>
    </source>
</evidence>
<evidence type="ECO:0000256" key="2">
    <source>
        <dbReference type="ARBA" id="ARBA00022475"/>
    </source>
</evidence>
<dbReference type="InterPro" id="IPR037185">
    <property type="entry name" value="EmrE-like"/>
</dbReference>
<sequence length="338" mass="36386">MKILILIASMVSWGISNPLADLAITQFSPLLLSLIECTVGFLFIAIVTFIRRSKPQIPWRLVVPIGIMQPGLAWLLGNTGYTHETASTGVLILTGETLFTVLIGVFWLGDRLTNKQWFYFLLGMFGVVVASATGIHLDATSTSIYFVLSAVLFGIYANILRKHLSEYSPVDLALGQTLVSVVFLGVFYLISEQNVPTDVSTHIWMSAVLSGLFGVGLPFVAFNYALQNLPGRITGPSLNIIPIAGVAASIALGRGAPTVAQLVGGVIVIASVALISQKEKGALMTEREIAALEREGREAGRMTLGGLDQTTDTPTWKTGPNINKPYTYGGDMDEEPRV</sequence>
<keyword evidence="2" id="KW-1003">Cell membrane</keyword>
<feature type="transmembrane region" description="Helical" evidence="7">
    <location>
        <begin position="233"/>
        <end position="252"/>
    </location>
</feature>
<dbReference type="Pfam" id="PF00892">
    <property type="entry name" value="EamA"/>
    <property type="match status" value="2"/>
</dbReference>
<feature type="transmembrane region" description="Helical" evidence="7">
    <location>
        <begin position="117"/>
        <end position="137"/>
    </location>
</feature>
<evidence type="ECO:0000256" key="3">
    <source>
        <dbReference type="ARBA" id="ARBA00022692"/>
    </source>
</evidence>
<dbReference type="GO" id="GO:0005886">
    <property type="term" value="C:plasma membrane"/>
    <property type="evidence" value="ECO:0007669"/>
    <property type="project" value="UniProtKB-SubCell"/>
</dbReference>
<comment type="subcellular location">
    <subcellularLocation>
        <location evidence="1">Cell membrane</location>
        <topology evidence="1">Multi-pass membrane protein</topology>
    </subcellularLocation>
</comment>
<feature type="transmembrane region" description="Helical" evidence="7">
    <location>
        <begin position="172"/>
        <end position="191"/>
    </location>
</feature>
<evidence type="ECO:0000256" key="6">
    <source>
        <dbReference type="SAM" id="MobiDB-lite"/>
    </source>
</evidence>
<feature type="transmembrane region" description="Helical" evidence="7">
    <location>
        <begin position="57"/>
        <end position="77"/>
    </location>
</feature>
<feature type="transmembrane region" description="Helical" evidence="7">
    <location>
        <begin position="203"/>
        <end position="226"/>
    </location>
</feature>
<keyword evidence="3 7" id="KW-0812">Transmembrane</keyword>
<feature type="compositionally biased region" description="Polar residues" evidence="6">
    <location>
        <begin position="308"/>
        <end position="321"/>
    </location>
</feature>
<evidence type="ECO:0000256" key="4">
    <source>
        <dbReference type="ARBA" id="ARBA00022989"/>
    </source>
</evidence>
<proteinExistence type="predicted"/>
<dbReference type="SUPFAM" id="SSF103481">
    <property type="entry name" value="Multidrug resistance efflux transporter EmrE"/>
    <property type="match status" value="2"/>
</dbReference>
<dbReference type="PANTHER" id="PTHR42920:SF11">
    <property type="entry name" value="INNER MEMBRANE PROTEIN YTFF"/>
    <property type="match status" value="1"/>
</dbReference>
<dbReference type="InterPro" id="IPR051258">
    <property type="entry name" value="Diverse_Substrate_Transporter"/>
</dbReference>
<protein>
    <submittedName>
        <fullName evidence="9">Unannotated protein</fullName>
    </submittedName>
</protein>
<feature type="transmembrane region" description="Helical" evidence="7">
    <location>
        <begin position="30"/>
        <end position="50"/>
    </location>
</feature>
<keyword evidence="5 7" id="KW-0472">Membrane</keyword>
<evidence type="ECO:0000256" key="7">
    <source>
        <dbReference type="SAM" id="Phobius"/>
    </source>
</evidence>
<feature type="region of interest" description="Disordered" evidence="6">
    <location>
        <begin position="300"/>
        <end position="338"/>
    </location>
</feature>
<dbReference type="EMBL" id="CAFBQI010000060">
    <property type="protein sequence ID" value="CAB5049635.1"/>
    <property type="molecule type" value="Genomic_DNA"/>
</dbReference>
<organism evidence="9">
    <name type="scientific">freshwater metagenome</name>
    <dbReference type="NCBI Taxonomy" id="449393"/>
    <lineage>
        <taxon>unclassified sequences</taxon>
        <taxon>metagenomes</taxon>
        <taxon>ecological metagenomes</taxon>
    </lineage>
</organism>
<feature type="transmembrane region" description="Helical" evidence="7">
    <location>
        <begin position="258"/>
        <end position="275"/>
    </location>
</feature>
<dbReference type="PANTHER" id="PTHR42920">
    <property type="entry name" value="OS03G0707200 PROTEIN-RELATED"/>
    <property type="match status" value="1"/>
</dbReference>
<feature type="transmembrane region" description="Helical" evidence="7">
    <location>
        <begin position="143"/>
        <end position="160"/>
    </location>
</feature>
<gene>
    <name evidence="9" type="ORF">UFOPK4303_00797</name>
</gene>
<feature type="transmembrane region" description="Helical" evidence="7">
    <location>
        <begin position="89"/>
        <end position="108"/>
    </location>
</feature>
<name>A0A6J7T7Z0_9ZZZZ</name>
<feature type="domain" description="EamA" evidence="8">
    <location>
        <begin position="143"/>
        <end position="276"/>
    </location>
</feature>
<evidence type="ECO:0000256" key="1">
    <source>
        <dbReference type="ARBA" id="ARBA00004651"/>
    </source>
</evidence>
<feature type="domain" description="EamA" evidence="8">
    <location>
        <begin position="3"/>
        <end position="131"/>
    </location>
</feature>
<dbReference type="AlphaFoldDB" id="A0A6J7T7Z0"/>
<evidence type="ECO:0000313" key="9">
    <source>
        <dbReference type="EMBL" id="CAB5049635.1"/>
    </source>
</evidence>